<dbReference type="GO" id="GO:0005737">
    <property type="term" value="C:cytoplasm"/>
    <property type="evidence" value="ECO:0007669"/>
    <property type="project" value="UniProtKB-SubCell"/>
</dbReference>
<dbReference type="Gene3D" id="3.30.160.20">
    <property type="match status" value="1"/>
</dbReference>
<dbReference type="PANTHER" id="PTHR43116:SF3">
    <property type="entry name" value="CLASS I PEPTIDE CHAIN RELEASE FACTOR"/>
    <property type="match status" value="1"/>
</dbReference>
<evidence type="ECO:0000256" key="5">
    <source>
        <dbReference type="NCBIfam" id="TIGR00020"/>
    </source>
</evidence>
<accession>A0A934TLT0</accession>
<dbReference type="PROSITE" id="PS00745">
    <property type="entry name" value="RF_PROK_I"/>
    <property type="match status" value="1"/>
</dbReference>
<comment type="subcellular location">
    <subcellularLocation>
        <location evidence="4">Cytoplasm</location>
    </subcellularLocation>
</comment>
<organism evidence="7 8">
    <name type="scientific">Rhodobaculum claviforme</name>
    <dbReference type="NCBI Taxonomy" id="1549854"/>
    <lineage>
        <taxon>Bacteria</taxon>
        <taxon>Pseudomonadati</taxon>
        <taxon>Pseudomonadota</taxon>
        <taxon>Alphaproteobacteria</taxon>
        <taxon>Rhodobacterales</taxon>
        <taxon>Paracoccaceae</taxon>
        <taxon>Rhodobaculum</taxon>
    </lineage>
</organism>
<dbReference type="AlphaFoldDB" id="A0A934TLT0"/>
<proteinExistence type="inferred from homology"/>
<keyword evidence="3 4" id="KW-0648">Protein biosynthesis</keyword>
<dbReference type="Gene3D" id="1.20.58.410">
    <property type="entry name" value="Release factor"/>
    <property type="match status" value="1"/>
</dbReference>
<keyword evidence="2 4" id="KW-0488">Methylation</keyword>
<reference evidence="7" key="2">
    <citation type="journal article" date="2020" name="Microorganisms">
        <title>Osmotic Adaptation and Compatible Solute Biosynthesis of Phototrophic Bacteria as Revealed from Genome Analyses.</title>
        <authorList>
            <person name="Imhoff J.F."/>
            <person name="Rahn T."/>
            <person name="Kunzel S."/>
            <person name="Keller A."/>
            <person name="Neulinger S.C."/>
        </authorList>
    </citation>
    <scope>NUCLEOTIDE SEQUENCE</scope>
    <source>
        <strain evidence="7">LMG 28126</strain>
    </source>
</reference>
<keyword evidence="4" id="KW-0963">Cytoplasm</keyword>
<dbReference type="SUPFAM" id="SSF75620">
    <property type="entry name" value="Release factor"/>
    <property type="match status" value="1"/>
</dbReference>
<evidence type="ECO:0000256" key="3">
    <source>
        <dbReference type="ARBA" id="ARBA00022917"/>
    </source>
</evidence>
<dbReference type="Pfam" id="PF00472">
    <property type="entry name" value="RF-1"/>
    <property type="match status" value="1"/>
</dbReference>
<dbReference type="InterPro" id="IPR000352">
    <property type="entry name" value="Pep_chain_release_fac_I"/>
</dbReference>
<dbReference type="InterPro" id="IPR045853">
    <property type="entry name" value="Pep_chain_release_fac_I_sf"/>
</dbReference>
<dbReference type="Proteomes" id="UP000706333">
    <property type="component" value="Unassembled WGS sequence"/>
</dbReference>
<dbReference type="GO" id="GO:0016149">
    <property type="term" value="F:translation release factor activity, codon specific"/>
    <property type="evidence" value="ECO:0007669"/>
    <property type="project" value="UniProtKB-UniRule"/>
</dbReference>
<evidence type="ECO:0000256" key="4">
    <source>
        <dbReference type="HAMAP-Rule" id="MF_00094"/>
    </source>
</evidence>
<reference evidence="7" key="1">
    <citation type="submission" date="2017-05" db="EMBL/GenBank/DDBJ databases">
        <authorList>
            <person name="Imhoff J.F."/>
            <person name="Rahn T."/>
            <person name="Kuenzel S."/>
            <person name="Neulinger S.C."/>
        </authorList>
    </citation>
    <scope>NUCLEOTIDE SEQUENCE</scope>
    <source>
        <strain evidence="7">LMG 28126</strain>
    </source>
</reference>
<name>A0A934TLT0_9RHOB</name>
<evidence type="ECO:0000313" key="8">
    <source>
        <dbReference type="Proteomes" id="UP000706333"/>
    </source>
</evidence>
<dbReference type="InterPro" id="IPR005139">
    <property type="entry name" value="PCRF"/>
</dbReference>
<dbReference type="NCBIfam" id="TIGR00020">
    <property type="entry name" value="prfB"/>
    <property type="match status" value="1"/>
</dbReference>
<comment type="similarity">
    <text evidence="1 4">Belongs to the prokaryotic/mitochondrial release factor family.</text>
</comment>
<evidence type="ECO:0000256" key="2">
    <source>
        <dbReference type="ARBA" id="ARBA00022481"/>
    </source>
</evidence>
<comment type="function">
    <text evidence="4">Peptide chain release factor 2 directs the termination of translation in response to the peptide chain termination codons UGA and UAA.</text>
</comment>
<dbReference type="PANTHER" id="PTHR43116">
    <property type="entry name" value="PEPTIDE CHAIN RELEASE FACTOR 2"/>
    <property type="match status" value="1"/>
</dbReference>
<sequence>MRAETQTTIDAIVKSLALLAQRMDRETAPHRLEEFNAMIEDPDLWSDPGRAQALMRDRQRLVDQMTTHDAIARELADNRDLIELGEAEGDTEIVAEAEAGLKRLAEHAAAKEVEALLDGEADGNDTFLEINAGAGGTESCDWASMLARMYVRWAEKKGYDVEMMSQSAGEEAGIRSVSYRISGPNAYGWLKSESGVHRLVRISPYDSAARRHTSFSSVWVYPVVDENIEIEINPSDVRIDTYRSSGAGGQHVNTTDSAVRMTHIPTGIVVTSSEKSQHQNRAIAMAALKSRLYEMELRKRTEAIEAQHDAKGDAGWGNQIRSYVLQPYQMVKDLRTGVETSDTDGVLNGDLDRFMAATLAQDVAGKSRADSRAEA</sequence>
<dbReference type="HAMAP" id="MF_00094">
    <property type="entry name" value="Rel_fac_2"/>
    <property type="match status" value="1"/>
</dbReference>
<dbReference type="Gene3D" id="3.30.70.1660">
    <property type="match status" value="1"/>
</dbReference>
<dbReference type="SMART" id="SM00937">
    <property type="entry name" value="PCRF"/>
    <property type="match status" value="1"/>
</dbReference>
<dbReference type="FunFam" id="3.30.160.20:FF:000004">
    <property type="entry name" value="Peptide chain release factor 1"/>
    <property type="match status" value="1"/>
</dbReference>
<keyword evidence="8" id="KW-1185">Reference proteome</keyword>
<feature type="modified residue" description="N5-methylglutamine" evidence="4">
    <location>
        <position position="250"/>
    </location>
</feature>
<dbReference type="Pfam" id="PF03462">
    <property type="entry name" value="PCRF"/>
    <property type="match status" value="1"/>
</dbReference>
<feature type="domain" description="Prokaryotic-type class I peptide chain release factors" evidence="6">
    <location>
        <begin position="243"/>
        <end position="259"/>
    </location>
</feature>
<gene>
    <name evidence="4" type="primary">prfB</name>
    <name evidence="7" type="ORF">CCR87_14250</name>
</gene>
<evidence type="ECO:0000313" key="7">
    <source>
        <dbReference type="EMBL" id="MBK5928475.1"/>
    </source>
</evidence>
<dbReference type="InterPro" id="IPR004374">
    <property type="entry name" value="PrfB"/>
</dbReference>
<evidence type="ECO:0000256" key="1">
    <source>
        <dbReference type="ARBA" id="ARBA00010835"/>
    </source>
</evidence>
<evidence type="ECO:0000259" key="6">
    <source>
        <dbReference type="PROSITE" id="PS00745"/>
    </source>
</evidence>
<comment type="caution">
    <text evidence="7">The sequence shown here is derived from an EMBL/GenBank/DDBJ whole genome shotgun (WGS) entry which is preliminary data.</text>
</comment>
<dbReference type="EMBL" id="NHSD01000307">
    <property type="protein sequence ID" value="MBK5928475.1"/>
    <property type="molecule type" value="Genomic_DNA"/>
</dbReference>
<dbReference type="RefSeq" id="WP_201158240.1">
    <property type="nucleotide sequence ID" value="NZ_NHSD01000307.1"/>
</dbReference>
<comment type="PTM">
    <text evidence="4">Methylated by PrmC. Methylation increases the termination efficiency of RF2.</text>
</comment>
<protein>
    <recommendedName>
        <fullName evidence="4 5">Peptide chain release factor 2</fullName>
        <shortName evidence="4">RF-2</shortName>
    </recommendedName>
</protein>